<evidence type="ECO:0008006" key="4">
    <source>
        <dbReference type="Google" id="ProtNLM"/>
    </source>
</evidence>
<dbReference type="EMBL" id="LRRQ01000028">
    <property type="protein sequence ID" value="OAM91414.1"/>
    <property type="molecule type" value="Genomic_DNA"/>
</dbReference>
<comment type="caution">
    <text evidence="2">The sequence shown here is derived from an EMBL/GenBank/DDBJ whole genome shotgun (WGS) entry which is preliminary data.</text>
</comment>
<keyword evidence="3" id="KW-1185">Reference proteome</keyword>
<evidence type="ECO:0000256" key="1">
    <source>
        <dbReference type="SAM" id="SignalP"/>
    </source>
</evidence>
<dbReference type="OrthoDB" id="191165at2"/>
<dbReference type="STRING" id="1184151.AW736_03380"/>
<sequence length="457" mass="50112">MPSFRQTTFAALLAIGLPALMPAGLDGADDPPKPQLTERVAAKLAPLKDLVDTNDYAGVLRLVEGLIPGSEPGSFDRALLSQIHGQVLLNLKRNNDAIAPLELSLELGDRHAYFDTEATLNTLHTLSQIYFEKAYDGKDPAERRRCYDLAYARIKRWLALTPKPTSDAQLYAATILYSSAILDAGHPDLDKIRRAKADAEASLLLRDQPDEQALVLIVAAQQQLGQLRESADILESLAARKPSSAIYWQQLFATYSGLAAEPGHPPGEIRRFHLRALLTLERARAHGFLSTPQDYFNTIALHSALGQHARAARLLEQGLADGTVASNRRNWELLSSAWQQQRAPARAIEALARAAAALPGDGEIEYSLARLCYAEDKTAEAYAHLRAAVERGQLTQPGQTWFFLTYIAYELRLFEEAACYAETAATHPDVSREDITRLAQAIQDALAEKNAPAGTST</sequence>
<dbReference type="InterPro" id="IPR011990">
    <property type="entry name" value="TPR-like_helical_dom_sf"/>
</dbReference>
<feature type="chain" id="PRO_5008089225" description="MalT-like TPR region domain-containing protein" evidence="1">
    <location>
        <begin position="29"/>
        <end position="457"/>
    </location>
</feature>
<evidence type="ECO:0000313" key="2">
    <source>
        <dbReference type="EMBL" id="OAM91414.1"/>
    </source>
</evidence>
<dbReference type="Proteomes" id="UP000078486">
    <property type="component" value="Unassembled WGS sequence"/>
</dbReference>
<gene>
    <name evidence="2" type="ORF">AW736_03380</name>
</gene>
<organism evidence="2 3">
    <name type="scientific">Termitidicoccus mucosus</name>
    <dbReference type="NCBI Taxonomy" id="1184151"/>
    <lineage>
        <taxon>Bacteria</taxon>
        <taxon>Pseudomonadati</taxon>
        <taxon>Verrucomicrobiota</taxon>
        <taxon>Opitutia</taxon>
        <taxon>Opitutales</taxon>
        <taxon>Opitutaceae</taxon>
        <taxon>Termitidicoccus</taxon>
    </lineage>
</organism>
<feature type="signal peptide" evidence="1">
    <location>
        <begin position="1"/>
        <end position="28"/>
    </location>
</feature>
<keyword evidence="1" id="KW-0732">Signal</keyword>
<dbReference type="SUPFAM" id="SSF48452">
    <property type="entry name" value="TPR-like"/>
    <property type="match status" value="1"/>
</dbReference>
<name>A0A178INF6_9BACT</name>
<dbReference type="RefSeq" id="WP_068768853.1">
    <property type="nucleotide sequence ID" value="NZ_CP109796.1"/>
</dbReference>
<evidence type="ECO:0000313" key="3">
    <source>
        <dbReference type="Proteomes" id="UP000078486"/>
    </source>
</evidence>
<accession>A0A178INF6</accession>
<dbReference type="Gene3D" id="1.25.40.10">
    <property type="entry name" value="Tetratricopeptide repeat domain"/>
    <property type="match status" value="1"/>
</dbReference>
<protein>
    <recommendedName>
        <fullName evidence="4">MalT-like TPR region domain-containing protein</fullName>
    </recommendedName>
</protein>
<reference evidence="2 3" key="1">
    <citation type="submission" date="2016-01" db="EMBL/GenBank/DDBJ databases">
        <title>High potential of lignocellulose degradation of a new Verrucomicrobia species.</title>
        <authorList>
            <person name="Wang Y."/>
            <person name="Shi Y."/>
            <person name="Qiu Z."/>
            <person name="Liu S."/>
            <person name="Yang H."/>
        </authorList>
    </citation>
    <scope>NUCLEOTIDE SEQUENCE [LARGE SCALE GENOMIC DNA]</scope>
    <source>
        <strain evidence="2 3">TSB47</strain>
    </source>
</reference>
<dbReference type="AlphaFoldDB" id="A0A178INF6"/>
<proteinExistence type="predicted"/>